<dbReference type="AlphaFoldDB" id="A0A087T6H6"/>
<protein>
    <submittedName>
        <fullName evidence="1">Uncharacterized protein</fullName>
    </submittedName>
</protein>
<organism evidence="1 2">
    <name type="scientific">Stegodyphus mimosarum</name>
    <name type="common">African social velvet spider</name>
    <dbReference type="NCBI Taxonomy" id="407821"/>
    <lineage>
        <taxon>Eukaryota</taxon>
        <taxon>Metazoa</taxon>
        <taxon>Ecdysozoa</taxon>
        <taxon>Arthropoda</taxon>
        <taxon>Chelicerata</taxon>
        <taxon>Arachnida</taxon>
        <taxon>Araneae</taxon>
        <taxon>Araneomorphae</taxon>
        <taxon>Entelegynae</taxon>
        <taxon>Eresoidea</taxon>
        <taxon>Eresidae</taxon>
        <taxon>Stegodyphus</taxon>
    </lineage>
</organism>
<feature type="non-terminal residue" evidence="1">
    <location>
        <position position="42"/>
    </location>
</feature>
<evidence type="ECO:0000313" key="1">
    <source>
        <dbReference type="EMBL" id="KFM60715.1"/>
    </source>
</evidence>
<accession>A0A087T6H6</accession>
<proteinExistence type="predicted"/>
<dbReference type="Proteomes" id="UP000054359">
    <property type="component" value="Unassembled WGS sequence"/>
</dbReference>
<sequence>MLNKYMNQKIKNSCTTQKHLKCKICNFVIYKACNLMRHFQWI</sequence>
<dbReference type="EMBL" id="KK113655">
    <property type="protein sequence ID" value="KFM60715.1"/>
    <property type="molecule type" value="Genomic_DNA"/>
</dbReference>
<name>A0A087T6H6_STEMI</name>
<gene>
    <name evidence="1" type="ORF">X975_11607</name>
</gene>
<keyword evidence="2" id="KW-1185">Reference proteome</keyword>
<reference evidence="1 2" key="1">
    <citation type="submission" date="2013-11" db="EMBL/GenBank/DDBJ databases">
        <title>Genome sequencing of Stegodyphus mimosarum.</title>
        <authorList>
            <person name="Bechsgaard J."/>
        </authorList>
    </citation>
    <scope>NUCLEOTIDE SEQUENCE [LARGE SCALE GENOMIC DNA]</scope>
</reference>
<evidence type="ECO:0000313" key="2">
    <source>
        <dbReference type="Proteomes" id="UP000054359"/>
    </source>
</evidence>